<feature type="coiled-coil region" evidence="1">
    <location>
        <begin position="2"/>
        <end position="32"/>
    </location>
</feature>
<proteinExistence type="predicted"/>
<evidence type="ECO:0000313" key="2">
    <source>
        <dbReference type="EMBL" id="RZC41392.1"/>
    </source>
</evidence>
<sequence>MSRRARLEEEKLKHLNEELEEEENRIKAQKERIYAPIIWQRLGSGIRIQDLKPAHYDQVLDIIQECYFQEEVLCRNTNMAEDPTSIKSFLEIVLFNLKDRTSIVALDE</sequence>
<name>A0A482W8B2_ASBVE</name>
<dbReference type="Proteomes" id="UP000292052">
    <property type="component" value="Unassembled WGS sequence"/>
</dbReference>
<evidence type="ECO:0000256" key="1">
    <source>
        <dbReference type="SAM" id="Coils"/>
    </source>
</evidence>
<dbReference type="Gene3D" id="3.40.630.30">
    <property type="match status" value="1"/>
</dbReference>
<dbReference type="EMBL" id="QDEB01017620">
    <property type="protein sequence ID" value="RZC41392.1"/>
    <property type="molecule type" value="Genomic_DNA"/>
</dbReference>
<gene>
    <name evidence="2" type="ORF">BDFB_014961</name>
</gene>
<dbReference type="OrthoDB" id="6588672at2759"/>
<protein>
    <submittedName>
        <fullName evidence="2">Uncharacterized protein</fullName>
    </submittedName>
</protein>
<accession>A0A482W8B2</accession>
<keyword evidence="1" id="KW-0175">Coiled coil</keyword>
<dbReference type="AlphaFoldDB" id="A0A482W8B2"/>
<comment type="caution">
    <text evidence="2">The sequence shown here is derived from an EMBL/GenBank/DDBJ whole genome shotgun (WGS) entry which is preliminary data.</text>
</comment>
<dbReference type="STRING" id="1661398.A0A482W8B2"/>
<keyword evidence="3" id="KW-1185">Reference proteome</keyword>
<reference evidence="2 3" key="1">
    <citation type="submission" date="2017-03" db="EMBL/GenBank/DDBJ databases">
        <title>Genome of the blue death feigning beetle - Asbolus verrucosus.</title>
        <authorList>
            <person name="Rider S.D."/>
        </authorList>
    </citation>
    <scope>NUCLEOTIDE SEQUENCE [LARGE SCALE GENOMIC DNA]</scope>
    <source>
        <strain evidence="2">Butters</strain>
        <tissue evidence="2">Head and leg muscle</tissue>
    </source>
</reference>
<organism evidence="2 3">
    <name type="scientific">Asbolus verrucosus</name>
    <name type="common">Desert ironclad beetle</name>
    <dbReference type="NCBI Taxonomy" id="1661398"/>
    <lineage>
        <taxon>Eukaryota</taxon>
        <taxon>Metazoa</taxon>
        <taxon>Ecdysozoa</taxon>
        <taxon>Arthropoda</taxon>
        <taxon>Hexapoda</taxon>
        <taxon>Insecta</taxon>
        <taxon>Pterygota</taxon>
        <taxon>Neoptera</taxon>
        <taxon>Endopterygota</taxon>
        <taxon>Coleoptera</taxon>
        <taxon>Polyphaga</taxon>
        <taxon>Cucujiformia</taxon>
        <taxon>Tenebrionidae</taxon>
        <taxon>Pimeliinae</taxon>
        <taxon>Asbolus</taxon>
    </lineage>
</organism>
<evidence type="ECO:0000313" key="3">
    <source>
        <dbReference type="Proteomes" id="UP000292052"/>
    </source>
</evidence>
<feature type="non-terminal residue" evidence="2">
    <location>
        <position position="108"/>
    </location>
</feature>